<dbReference type="Gene3D" id="3.40.800.20">
    <property type="entry name" value="Histone deacetylase domain"/>
    <property type="match status" value="1"/>
</dbReference>
<evidence type="ECO:0000313" key="4">
    <source>
        <dbReference type="Proteomes" id="UP000032309"/>
    </source>
</evidence>
<dbReference type="InterPro" id="IPR023801">
    <property type="entry name" value="His_deacetylse_dom"/>
</dbReference>
<dbReference type="PANTHER" id="PTHR10625">
    <property type="entry name" value="HISTONE DEACETYLASE HDAC1-RELATED"/>
    <property type="match status" value="1"/>
</dbReference>
<dbReference type="PANTHER" id="PTHR10625:SF10">
    <property type="entry name" value="HISTONE DEACETYLASE HDAC1"/>
    <property type="match status" value="1"/>
</dbReference>
<keyword evidence="4" id="KW-1185">Reference proteome</keyword>
<comment type="similarity">
    <text evidence="1">Belongs to the histone deacetylase family.</text>
</comment>
<dbReference type="Proteomes" id="UP000032309">
    <property type="component" value="Unassembled WGS sequence"/>
</dbReference>
<dbReference type="Pfam" id="PF00850">
    <property type="entry name" value="Hist_deacetyl"/>
    <property type="match status" value="1"/>
</dbReference>
<dbReference type="InterPro" id="IPR000286">
    <property type="entry name" value="HDACs"/>
</dbReference>
<dbReference type="EMBL" id="BAFN01000001">
    <property type="protein sequence ID" value="GAN32292.1"/>
    <property type="molecule type" value="Genomic_DNA"/>
</dbReference>
<dbReference type="SUPFAM" id="SSF52768">
    <property type="entry name" value="Arginase/deacetylase"/>
    <property type="match status" value="1"/>
</dbReference>
<organism evidence="3 4">
    <name type="scientific">Candidatus Brocadia sinica JPN1</name>
    <dbReference type="NCBI Taxonomy" id="1197129"/>
    <lineage>
        <taxon>Bacteria</taxon>
        <taxon>Pseudomonadati</taxon>
        <taxon>Planctomycetota</taxon>
        <taxon>Candidatus Brocadiia</taxon>
        <taxon>Candidatus Brocadiales</taxon>
        <taxon>Candidatus Brocadiaceae</taxon>
        <taxon>Candidatus Brocadia</taxon>
    </lineage>
</organism>
<gene>
    <name evidence="3" type="ORF">BROSI_A0804</name>
</gene>
<dbReference type="RefSeq" id="WP_052562431.1">
    <property type="nucleotide sequence ID" value="NZ_BAFN01000001.1"/>
</dbReference>
<feature type="domain" description="Histone deacetylase" evidence="2">
    <location>
        <begin position="19"/>
        <end position="308"/>
    </location>
</feature>
<dbReference type="CDD" id="cd09992">
    <property type="entry name" value="HDAC_classII"/>
    <property type="match status" value="1"/>
</dbReference>
<dbReference type="PRINTS" id="PR01270">
    <property type="entry name" value="HDASUPER"/>
</dbReference>
<name>A0ABQ0JU84_9BACT</name>
<evidence type="ECO:0000313" key="3">
    <source>
        <dbReference type="EMBL" id="GAN32292.1"/>
    </source>
</evidence>
<evidence type="ECO:0000256" key="1">
    <source>
        <dbReference type="ARBA" id="ARBA00005947"/>
    </source>
</evidence>
<sequence length="311" mass="34845">MTLFIYDEIFLKHDTGFGHPENSRRLENTLRYLKENHLWEQLRVENPRAASMQEIGLIHPQTYIEAIKQIADTGGGWLDSDTVVSTASYDVAVHAAGAPLTAIDLIMKGEGKNAFCLVRPPGHHAIPSRGMGFCLFNNVAIAAKYIQSRYQLEKICIVDWDVHHGNGTQDAFYRDPTVLYFSMHRYPFYPGSGRKEEDGQGKGKGFTINMPLPADTTSQEYIAAFLDIMEHRVNQFAPEFIVISAGFDTYRKDTIGGLNLDIQDFRTLTEIVMKHADRCCGGRIVSCLEGGYNLSDLPLCIEAHLKALLQA</sequence>
<comment type="caution">
    <text evidence="3">The sequence shown here is derived from an EMBL/GenBank/DDBJ whole genome shotgun (WGS) entry which is preliminary data.</text>
</comment>
<evidence type="ECO:0000259" key="2">
    <source>
        <dbReference type="Pfam" id="PF00850"/>
    </source>
</evidence>
<reference evidence="4" key="1">
    <citation type="journal article" date="2015" name="Genome Announc.">
        <title>Draft Genome Sequence of an Anaerobic Ammonium-Oxidizing Bacterium, "Candidatus Brocadia sinica".</title>
        <authorList>
            <person name="Oshiki M."/>
            <person name="Shinyako-Hata K."/>
            <person name="Satoh H."/>
            <person name="Okabe S."/>
        </authorList>
    </citation>
    <scope>NUCLEOTIDE SEQUENCE [LARGE SCALE GENOMIC DNA]</scope>
    <source>
        <strain evidence="4">JPN1</strain>
    </source>
</reference>
<dbReference type="InterPro" id="IPR037138">
    <property type="entry name" value="His_deacetylse_dom_sf"/>
</dbReference>
<accession>A0ABQ0JU84</accession>
<dbReference type="InterPro" id="IPR023696">
    <property type="entry name" value="Ureohydrolase_dom_sf"/>
</dbReference>
<protein>
    <submittedName>
        <fullName evidence="3">Histone deacetylase</fullName>
    </submittedName>
</protein>
<proteinExistence type="inferred from homology"/>